<dbReference type="AlphaFoldDB" id="A0A7C9EXZ9"/>
<evidence type="ECO:0000313" key="1">
    <source>
        <dbReference type="EMBL" id="MBA4678063.1"/>
    </source>
</evidence>
<reference evidence="1" key="2">
    <citation type="submission" date="2020-07" db="EMBL/GenBank/DDBJ databases">
        <authorList>
            <person name="Vera ALvarez R."/>
            <person name="Arias-Moreno D.M."/>
            <person name="Jimenez-Jacinto V."/>
            <person name="Jimenez-Bremont J.F."/>
            <person name="Swaminathan K."/>
            <person name="Moose S.P."/>
            <person name="Guerrero-Gonzalez M.L."/>
            <person name="Marino-Ramirez L."/>
            <person name="Landsman D."/>
            <person name="Rodriguez-Kessler M."/>
            <person name="Delgado-Sanchez P."/>
        </authorList>
    </citation>
    <scope>NUCLEOTIDE SEQUENCE</scope>
    <source>
        <tissue evidence="1">Cladode</tissue>
    </source>
</reference>
<organism evidence="1">
    <name type="scientific">Opuntia streptacantha</name>
    <name type="common">Prickly pear cactus</name>
    <name type="synonym">Opuntia cardona</name>
    <dbReference type="NCBI Taxonomy" id="393608"/>
    <lineage>
        <taxon>Eukaryota</taxon>
        <taxon>Viridiplantae</taxon>
        <taxon>Streptophyta</taxon>
        <taxon>Embryophyta</taxon>
        <taxon>Tracheophyta</taxon>
        <taxon>Spermatophyta</taxon>
        <taxon>Magnoliopsida</taxon>
        <taxon>eudicotyledons</taxon>
        <taxon>Gunneridae</taxon>
        <taxon>Pentapetalae</taxon>
        <taxon>Caryophyllales</taxon>
        <taxon>Cactineae</taxon>
        <taxon>Cactaceae</taxon>
        <taxon>Opuntioideae</taxon>
        <taxon>Opuntia</taxon>
    </lineage>
</organism>
<protein>
    <submittedName>
        <fullName evidence="1">Uncharacterized protein</fullName>
    </submittedName>
</protein>
<name>A0A7C9EXZ9_OPUST</name>
<proteinExistence type="predicted"/>
<sequence length="104" mass="11271">MWPNAVTLVSQSCFALLKASPNTEEQKRCSIELSLYTNGSTSNPSACSAFSTLPHSPKKRESDVPSKLQQGLSMVLDLSISTKQSLVNVKCAVIALSVLHQYQT</sequence>
<accession>A0A7C9EXZ9</accession>
<dbReference type="EMBL" id="GISG01277804">
    <property type="protein sequence ID" value="MBA4678063.1"/>
    <property type="molecule type" value="Transcribed_RNA"/>
</dbReference>
<reference evidence="1" key="1">
    <citation type="journal article" date="2013" name="J. Plant Res.">
        <title>Effect of fungi and light on seed germination of three Opuntia species from semiarid lands of central Mexico.</title>
        <authorList>
            <person name="Delgado-Sanchez P."/>
            <person name="Jimenez-Bremont J.F."/>
            <person name="Guerrero-Gonzalez Mde L."/>
            <person name="Flores J."/>
        </authorList>
    </citation>
    <scope>NUCLEOTIDE SEQUENCE</scope>
    <source>
        <tissue evidence="1">Cladode</tissue>
    </source>
</reference>